<keyword evidence="4 6" id="KW-0413">Isomerase</keyword>
<dbReference type="KEGG" id="rec:RHECIAT_CH0000923"/>
<comment type="catalytic activity">
    <reaction evidence="1">
        <text>a uridine in RNA = a pseudouridine in RNA</text>
        <dbReference type="Rhea" id="RHEA:48348"/>
        <dbReference type="Rhea" id="RHEA-COMP:12068"/>
        <dbReference type="Rhea" id="RHEA-COMP:12069"/>
        <dbReference type="ChEBI" id="CHEBI:65314"/>
        <dbReference type="ChEBI" id="CHEBI:65315"/>
    </reaction>
</comment>
<dbReference type="AlphaFoldDB" id="B3PRC5"/>
<feature type="region of interest" description="Disordered" evidence="7">
    <location>
        <begin position="1"/>
        <end position="49"/>
    </location>
</feature>
<dbReference type="Proteomes" id="UP000008817">
    <property type="component" value="Chromosome"/>
</dbReference>
<proteinExistence type="inferred from homology"/>
<dbReference type="InterPro" id="IPR042092">
    <property type="entry name" value="PsdUridine_s_RsuA/RluB/E/F_cat"/>
</dbReference>
<dbReference type="Gene3D" id="3.30.70.1560">
    <property type="entry name" value="Alpha-L RNA-binding motif"/>
    <property type="match status" value="1"/>
</dbReference>
<dbReference type="FunFam" id="3.10.290.10:FF:000003">
    <property type="entry name" value="Pseudouridine synthase"/>
    <property type="match status" value="1"/>
</dbReference>
<comment type="similarity">
    <text evidence="2 6">Belongs to the pseudouridine synthase RsuA family.</text>
</comment>
<feature type="compositionally biased region" description="Basic and acidic residues" evidence="7">
    <location>
        <begin position="420"/>
        <end position="505"/>
    </location>
</feature>
<dbReference type="InterPro" id="IPR000748">
    <property type="entry name" value="PsdUridine_synth_RsuA/RluB/E/F"/>
</dbReference>
<feature type="compositionally biased region" description="Gly residues" evidence="7">
    <location>
        <begin position="627"/>
        <end position="637"/>
    </location>
</feature>
<dbReference type="NCBIfam" id="TIGR00093">
    <property type="entry name" value="pseudouridine synthase"/>
    <property type="match status" value="1"/>
</dbReference>
<protein>
    <recommendedName>
        <fullName evidence="6">Pseudouridine synthase</fullName>
        <ecNumber evidence="6">5.4.99.-</ecNumber>
    </recommendedName>
</protein>
<organism evidence="9 10">
    <name type="scientific">Rhizobium etli (strain CIAT 652)</name>
    <dbReference type="NCBI Taxonomy" id="491916"/>
    <lineage>
        <taxon>Bacteria</taxon>
        <taxon>Pseudomonadati</taxon>
        <taxon>Pseudomonadota</taxon>
        <taxon>Alphaproteobacteria</taxon>
        <taxon>Hyphomicrobiales</taxon>
        <taxon>Rhizobiaceae</taxon>
        <taxon>Rhizobium/Agrobacterium group</taxon>
        <taxon>Rhizobium</taxon>
    </lineage>
</organism>
<feature type="compositionally biased region" description="Low complexity" evidence="7">
    <location>
        <begin position="21"/>
        <end position="44"/>
    </location>
</feature>
<feature type="compositionally biased region" description="Basic residues" evidence="7">
    <location>
        <begin position="1"/>
        <end position="11"/>
    </location>
</feature>
<dbReference type="PROSITE" id="PS01149">
    <property type="entry name" value="PSI_RSU"/>
    <property type="match status" value="1"/>
</dbReference>
<reference evidence="9 10" key="1">
    <citation type="submission" date="2008-04" db="EMBL/GenBank/DDBJ databases">
        <title>Genome diversity and DNA divergence of Rhizobium etli.</title>
        <authorList>
            <person name="Gonzalez V."/>
            <person name="Acosta J.L."/>
            <person name="Santamaria R.I."/>
            <person name="Bustos P."/>
            <person name="Hernandez-Gonzalez I.L."/>
            <person name="Fernandez J.L."/>
            <person name="Diaz R."/>
            <person name="Flores M."/>
            <person name="Mora J."/>
            <person name="Palacios R."/>
            <person name="Davila G."/>
        </authorList>
    </citation>
    <scope>NUCLEOTIDE SEQUENCE [LARGE SCALE GENOMIC DNA]</scope>
    <source>
        <strain evidence="9 10">CIAT 652</strain>
    </source>
</reference>
<feature type="domain" description="RNA-binding S4" evidence="8">
    <location>
        <begin position="52"/>
        <end position="109"/>
    </location>
</feature>
<dbReference type="InterPro" id="IPR050343">
    <property type="entry name" value="RsuA_PseudoU_synthase"/>
</dbReference>
<sequence length="645" mass="70713">MTSKDKPKRPGAKPFSRDAGAKAGPKAGAAKPAKAAAARPAAAETESEAKAERISKVMARAGVASRRDIERMIMEGRVTLNGKVLETPVVNVTLADRIEVDGMPVRGIERTRLWLYHKPAGLVTTNADPEGRPTVFDNLPEELPRVMSIGRLDINTEGLLLLTNDGGLARALELPATGWLRRYRVRAHGEIDQEALDKLKDGIAVDGVLYGSIEATLDRTQGSNVWITMGLREGKNREIKNVLGALGLDVNRLIRISYGPFQLGDLPEGHVIEVRGRTLRDQLGPRLIEEAKANFDAPIYNAPAVAAEEEAEVAAPEKRERPRRDEDKRERALSRLDTKRDDRRGDDRRGGARRDDDRRDGGRRDDEKPKRSEPLGQRRSANVWMAPGARPLGEKAAAKAAKNAQTARRRGEQAPAKSAAFDRIEDRPRTPINRVREEDGEWIRSSEQPRRKDEGEGFGRKRSFGDRPAREDRGFGERPSRGDRPFGDKPRGDRRPRADGDERPRATRASAGEGRSERPRGDRPFGDRPSRGDRPFGDKPRGDRRPREDGDERPRAARSFAGEGRSERPRGERSFGDKAPGGKPSGDKPRGKGFGARPGGSKNFSGKPKGGKPGSDRPGGDRPAGGPSSGGGKGKGMTRGADRRR</sequence>
<evidence type="ECO:0000313" key="9">
    <source>
        <dbReference type="EMBL" id="ACE89908.1"/>
    </source>
</evidence>
<dbReference type="GO" id="GO:0003723">
    <property type="term" value="F:RNA binding"/>
    <property type="evidence" value="ECO:0007669"/>
    <property type="project" value="UniProtKB-KW"/>
</dbReference>
<dbReference type="InterPro" id="IPR020094">
    <property type="entry name" value="TruA/RsuA/RluB/E/F_N"/>
</dbReference>
<dbReference type="EC" id="5.4.99.-" evidence="6"/>
<evidence type="ECO:0000256" key="5">
    <source>
        <dbReference type="PROSITE-ProRule" id="PRU00182"/>
    </source>
</evidence>
<feature type="compositionally biased region" description="Basic and acidic residues" evidence="7">
    <location>
        <begin position="514"/>
        <end position="555"/>
    </location>
</feature>
<dbReference type="eggNOG" id="COG1187">
    <property type="taxonomic scope" value="Bacteria"/>
</dbReference>
<feature type="compositionally biased region" description="Basic and acidic residues" evidence="7">
    <location>
        <begin position="564"/>
        <end position="576"/>
    </location>
</feature>
<gene>
    <name evidence="9" type="ordered locus">RHECIAT_CH0000923</name>
</gene>
<name>B3PRC5_RHIE6</name>
<dbReference type="GO" id="GO:0120159">
    <property type="term" value="F:rRNA pseudouridine synthase activity"/>
    <property type="evidence" value="ECO:0007669"/>
    <property type="project" value="UniProtKB-ARBA"/>
</dbReference>
<dbReference type="Gene3D" id="3.30.70.580">
    <property type="entry name" value="Pseudouridine synthase I, catalytic domain, N-terminal subdomain"/>
    <property type="match status" value="1"/>
</dbReference>
<dbReference type="SUPFAM" id="SSF55120">
    <property type="entry name" value="Pseudouridine synthase"/>
    <property type="match status" value="1"/>
</dbReference>
<dbReference type="InterPro" id="IPR006145">
    <property type="entry name" value="PsdUridine_synth_RsuA/RluA"/>
</dbReference>
<feature type="region of interest" description="Disordered" evidence="7">
    <location>
        <begin position="307"/>
        <end position="645"/>
    </location>
</feature>
<dbReference type="PROSITE" id="PS50889">
    <property type="entry name" value="S4"/>
    <property type="match status" value="1"/>
</dbReference>
<accession>B3PRC5</accession>
<dbReference type="GO" id="GO:0000455">
    <property type="term" value="P:enzyme-directed rRNA pseudouridine synthesis"/>
    <property type="evidence" value="ECO:0007669"/>
    <property type="project" value="UniProtKB-ARBA"/>
</dbReference>
<dbReference type="HOGENOM" id="CLU_024979_1_0_5"/>
<keyword evidence="3 5" id="KW-0694">RNA-binding</keyword>
<dbReference type="CDD" id="cd00165">
    <property type="entry name" value="S4"/>
    <property type="match status" value="1"/>
</dbReference>
<feature type="compositionally biased region" description="Basic and acidic residues" evidence="7">
    <location>
        <begin position="315"/>
        <end position="373"/>
    </location>
</feature>
<dbReference type="SMART" id="SM00363">
    <property type="entry name" value="S4"/>
    <property type="match status" value="1"/>
</dbReference>
<dbReference type="SUPFAM" id="SSF55174">
    <property type="entry name" value="Alpha-L RNA-binding motif"/>
    <property type="match status" value="1"/>
</dbReference>
<dbReference type="InterPro" id="IPR002942">
    <property type="entry name" value="S4_RNA-bd"/>
</dbReference>
<dbReference type="PANTHER" id="PTHR47683">
    <property type="entry name" value="PSEUDOURIDINE SYNTHASE FAMILY PROTEIN-RELATED"/>
    <property type="match status" value="1"/>
</dbReference>
<dbReference type="InterPro" id="IPR018496">
    <property type="entry name" value="PsdUridine_synth_RsuA/RluB_CS"/>
</dbReference>
<evidence type="ECO:0000256" key="3">
    <source>
        <dbReference type="ARBA" id="ARBA00022884"/>
    </source>
</evidence>
<evidence type="ECO:0000259" key="8">
    <source>
        <dbReference type="SMART" id="SM00363"/>
    </source>
</evidence>
<dbReference type="Gene3D" id="3.10.290.10">
    <property type="entry name" value="RNA-binding S4 domain"/>
    <property type="match status" value="1"/>
</dbReference>
<dbReference type="EMBL" id="CP001074">
    <property type="protein sequence ID" value="ACE89908.1"/>
    <property type="molecule type" value="Genomic_DNA"/>
</dbReference>
<evidence type="ECO:0000256" key="4">
    <source>
        <dbReference type="ARBA" id="ARBA00023235"/>
    </source>
</evidence>
<dbReference type="Pfam" id="PF01479">
    <property type="entry name" value="S4"/>
    <property type="match status" value="1"/>
</dbReference>
<dbReference type="PANTHER" id="PTHR47683:SF3">
    <property type="entry name" value="RIBOSOMAL LARGE SUBUNIT PSEUDOURIDINE SYNTHASE B"/>
    <property type="match status" value="1"/>
</dbReference>
<evidence type="ECO:0000313" key="10">
    <source>
        <dbReference type="Proteomes" id="UP000008817"/>
    </source>
</evidence>
<evidence type="ECO:0000256" key="7">
    <source>
        <dbReference type="SAM" id="MobiDB-lite"/>
    </source>
</evidence>
<evidence type="ECO:0000256" key="6">
    <source>
        <dbReference type="RuleBase" id="RU003887"/>
    </source>
</evidence>
<dbReference type="InterPro" id="IPR036986">
    <property type="entry name" value="S4_RNA-bd_sf"/>
</dbReference>
<evidence type="ECO:0000256" key="2">
    <source>
        <dbReference type="ARBA" id="ARBA00008348"/>
    </source>
</evidence>
<dbReference type="InterPro" id="IPR020103">
    <property type="entry name" value="PsdUridine_synth_cat_dom_sf"/>
</dbReference>
<dbReference type="Pfam" id="PF00849">
    <property type="entry name" value="PseudoU_synth_2"/>
    <property type="match status" value="1"/>
</dbReference>
<evidence type="ECO:0000256" key="1">
    <source>
        <dbReference type="ARBA" id="ARBA00000073"/>
    </source>
</evidence>